<keyword evidence="2 4" id="KW-0479">Metal-binding</keyword>
<dbReference type="PROSITE" id="PS51257">
    <property type="entry name" value="PROKAR_LIPOPROTEIN"/>
    <property type="match status" value="1"/>
</dbReference>
<comment type="caution">
    <text evidence="7">The sequence shown here is derived from an EMBL/GenBank/DDBJ whole genome shotgun (WGS) entry which is preliminary data.</text>
</comment>
<evidence type="ECO:0000313" key="7">
    <source>
        <dbReference type="EMBL" id="MCS0595833.1"/>
    </source>
</evidence>
<keyword evidence="5" id="KW-0732">Signal</keyword>
<keyword evidence="8" id="KW-1185">Reference proteome</keyword>
<name>A0ABT2AJ82_9BURK</name>
<keyword evidence="1 4" id="KW-0349">Heme</keyword>
<feature type="domain" description="Cytochrome c" evidence="6">
    <location>
        <begin position="40"/>
        <end position="131"/>
    </location>
</feature>
<evidence type="ECO:0000256" key="3">
    <source>
        <dbReference type="ARBA" id="ARBA00023004"/>
    </source>
</evidence>
<protein>
    <submittedName>
        <fullName evidence="7">C-type cytochrome</fullName>
    </submittedName>
</protein>
<dbReference type="RefSeq" id="WP_258826885.1">
    <property type="nucleotide sequence ID" value="NZ_JANUHA010000003.1"/>
</dbReference>
<evidence type="ECO:0000256" key="5">
    <source>
        <dbReference type="SAM" id="SignalP"/>
    </source>
</evidence>
<dbReference type="Gene3D" id="1.10.760.10">
    <property type="entry name" value="Cytochrome c-like domain"/>
    <property type="match status" value="1"/>
</dbReference>
<keyword evidence="3 4" id="KW-0408">Iron</keyword>
<feature type="chain" id="PRO_5046153383" evidence="5">
    <location>
        <begin position="28"/>
        <end position="131"/>
    </location>
</feature>
<dbReference type="Proteomes" id="UP001206572">
    <property type="component" value="Unassembled WGS sequence"/>
</dbReference>
<reference evidence="7 8" key="1">
    <citation type="submission" date="2022-08" db="EMBL/GenBank/DDBJ databases">
        <title>Reclassification of Massilia species as members of the genera Telluria, Duganella, Pseudoduganella, Mokoshia gen. nov. and Zemynaea gen. nov. using orthogonal and non-orthogonal genome-based approaches.</title>
        <authorList>
            <person name="Bowman J.P."/>
        </authorList>
    </citation>
    <scope>NUCLEOTIDE SEQUENCE [LARGE SCALE GENOMIC DNA]</scope>
    <source>
        <strain evidence="7 8">JCM 31661</strain>
    </source>
</reference>
<dbReference type="InterPro" id="IPR036909">
    <property type="entry name" value="Cyt_c-like_dom_sf"/>
</dbReference>
<dbReference type="InterPro" id="IPR009056">
    <property type="entry name" value="Cyt_c-like_dom"/>
</dbReference>
<evidence type="ECO:0000256" key="4">
    <source>
        <dbReference type="PROSITE-ProRule" id="PRU00433"/>
    </source>
</evidence>
<evidence type="ECO:0000256" key="1">
    <source>
        <dbReference type="ARBA" id="ARBA00022617"/>
    </source>
</evidence>
<dbReference type="Pfam" id="PF00034">
    <property type="entry name" value="Cytochrom_C"/>
    <property type="match status" value="1"/>
</dbReference>
<gene>
    <name evidence="7" type="ORF">NX780_05670</name>
</gene>
<feature type="signal peptide" evidence="5">
    <location>
        <begin position="1"/>
        <end position="27"/>
    </location>
</feature>
<dbReference type="SUPFAM" id="SSF46626">
    <property type="entry name" value="Cytochrome c"/>
    <property type="match status" value="1"/>
</dbReference>
<evidence type="ECO:0000313" key="8">
    <source>
        <dbReference type="Proteomes" id="UP001206572"/>
    </source>
</evidence>
<accession>A0ABT2AJ82</accession>
<evidence type="ECO:0000256" key="2">
    <source>
        <dbReference type="ARBA" id="ARBA00022723"/>
    </source>
</evidence>
<dbReference type="EMBL" id="JANUHA010000003">
    <property type="protein sequence ID" value="MCS0595833.1"/>
    <property type="molecule type" value="Genomic_DNA"/>
</dbReference>
<proteinExistence type="predicted"/>
<sequence length="131" mass="13926">MRARPPNQATLYLRRAGVALACVAALAGCEGERQSVVPGGDIEQGLRLVTQYQCGACHVIPGVQGAAGDEGPALDYIGRLSYIAGGIPNSPGNMVRWLRVPHAVKPGTEMPPMGLTEQEARHMAAYLYTLR</sequence>
<organism evidence="7 8">
    <name type="scientific">Massilia agri</name>
    <dbReference type="NCBI Taxonomy" id="1886785"/>
    <lineage>
        <taxon>Bacteria</taxon>
        <taxon>Pseudomonadati</taxon>
        <taxon>Pseudomonadota</taxon>
        <taxon>Betaproteobacteria</taxon>
        <taxon>Burkholderiales</taxon>
        <taxon>Oxalobacteraceae</taxon>
        <taxon>Telluria group</taxon>
        <taxon>Massilia</taxon>
    </lineage>
</organism>
<evidence type="ECO:0000259" key="6">
    <source>
        <dbReference type="PROSITE" id="PS51007"/>
    </source>
</evidence>
<dbReference type="PROSITE" id="PS51007">
    <property type="entry name" value="CYTC"/>
    <property type="match status" value="1"/>
</dbReference>